<dbReference type="OrthoDB" id="426386at2759"/>
<dbReference type="PANTHER" id="PTHR13194">
    <property type="entry name" value="COMPLEX I INTERMEDIATE-ASSOCIATED PROTEIN 30"/>
    <property type="match status" value="1"/>
</dbReference>
<dbReference type="PANTHER" id="PTHR13194:SF19">
    <property type="entry name" value="NAD(P)-BINDING ROSSMANN-FOLD SUPERFAMILY PROTEIN"/>
    <property type="match status" value="1"/>
</dbReference>
<dbReference type="Proteomes" id="UP000253664">
    <property type="component" value="Unassembled WGS sequence"/>
</dbReference>
<protein>
    <recommendedName>
        <fullName evidence="3">NADH:ubiquinone oxidoreductase intermediate-associated protein 30 domain-containing protein</fullName>
    </recommendedName>
</protein>
<feature type="non-terminal residue" evidence="4">
    <location>
        <position position="1"/>
    </location>
</feature>
<dbReference type="GO" id="GO:0051082">
    <property type="term" value="F:unfolded protein binding"/>
    <property type="evidence" value="ECO:0007669"/>
    <property type="project" value="TreeGrafter"/>
</dbReference>
<accession>A0A367LRT9</accession>
<reference evidence="4 5" key="1">
    <citation type="journal article" date="2015" name="BMC Genomics">
        <title>Insights from the genome of Ophiocordyceps polyrhachis-furcata to pathogenicity and host specificity in insect fungi.</title>
        <authorList>
            <person name="Wichadakul D."/>
            <person name="Kobmoo N."/>
            <person name="Ingsriswang S."/>
            <person name="Tangphatsornruang S."/>
            <person name="Chantasingh D."/>
            <person name="Luangsa-ard J.J."/>
            <person name="Eurwilaichitr L."/>
        </authorList>
    </citation>
    <scope>NUCLEOTIDE SEQUENCE [LARGE SCALE GENOMIC DNA]</scope>
    <source>
        <strain evidence="4 5">BCC 54312</strain>
    </source>
</reference>
<name>A0A367LRT9_9HYPO</name>
<feature type="region of interest" description="Disordered" evidence="2">
    <location>
        <begin position="120"/>
        <end position="143"/>
    </location>
</feature>
<comment type="caution">
    <text evidence="4">The sequence shown here is derived from an EMBL/GenBank/DDBJ whole genome shotgun (WGS) entry which is preliminary data.</text>
</comment>
<feature type="domain" description="NADH:ubiquinone oxidoreductase intermediate-associated protein 30" evidence="3">
    <location>
        <begin position="152"/>
        <end position="219"/>
    </location>
</feature>
<proteinExistence type="inferred from homology"/>
<gene>
    <name evidence="4" type="ORF">L249_2814</name>
</gene>
<dbReference type="GO" id="GO:0010257">
    <property type="term" value="P:NADH dehydrogenase complex assembly"/>
    <property type="evidence" value="ECO:0007669"/>
    <property type="project" value="TreeGrafter"/>
</dbReference>
<feature type="domain" description="NADH:ubiquinone oxidoreductase intermediate-associated protein 30" evidence="3">
    <location>
        <begin position="22"/>
        <end position="99"/>
    </location>
</feature>
<organism evidence="4 5">
    <name type="scientific">Ophiocordyceps polyrhachis-furcata BCC 54312</name>
    <dbReference type="NCBI Taxonomy" id="1330021"/>
    <lineage>
        <taxon>Eukaryota</taxon>
        <taxon>Fungi</taxon>
        <taxon>Dikarya</taxon>
        <taxon>Ascomycota</taxon>
        <taxon>Pezizomycotina</taxon>
        <taxon>Sordariomycetes</taxon>
        <taxon>Hypocreomycetidae</taxon>
        <taxon>Hypocreales</taxon>
        <taxon>Ophiocordycipitaceae</taxon>
        <taxon>Ophiocordyceps</taxon>
    </lineage>
</organism>
<evidence type="ECO:0000256" key="1">
    <source>
        <dbReference type="ARBA" id="ARBA00007884"/>
    </source>
</evidence>
<dbReference type="InterPro" id="IPR013857">
    <property type="entry name" value="NADH-UbQ_OxRdtase-assoc_prot30"/>
</dbReference>
<dbReference type="SUPFAM" id="SSF49785">
    <property type="entry name" value="Galactose-binding domain-like"/>
    <property type="match status" value="2"/>
</dbReference>
<dbReference type="AlphaFoldDB" id="A0A367LRT9"/>
<dbReference type="EMBL" id="LKCN02000001">
    <property type="protein sequence ID" value="RCI17164.1"/>
    <property type="molecule type" value="Genomic_DNA"/>
</dbReference>
<evidence type="ECO:0000259" key="3">
    <source>
        <dbReference type="Pfam" id="PF08547"/>
    </source>
</evidence>
<dbReference type="InterPro" id="IPR039131">
    <property type="entry name" value="NDUFAF1"/>
</dbReference>
<dbReference type="STRING" id="1330021.A0A367LRT9"/>
<dbReference type="Pfam" id="PF08547">
    <property type="entry name" value="CIA30"/>
    <property type="match status" value="2"/>
</dbReference>
<evidence type="ECO:0000256" key="2">
    <source>
        <dbReference type="SAM" id="MobiDB-lite"/>
    </source>
</evidence>
<dbReference type="InterPro" id="IPR008979">
    <property type="entry name" value="Galactose-bd-like_sf"/>
</dbReference>
<keyword evidence="5" id="KW-1185">Reference proteome</keyword>
<evidence type="ECO:0000313" key="4">
    <source>
        <dbReference type="EMBL" id="RCI17164.1"/>
    </source>
</evidence>
<sequence length="287" mass="31297">IWVLHHKHVYITRLTQKTLNRPWKATDWRASDDRVRKGKSHSYLTISPDGKTASFNGTLDTQTLGGAGFASQRTADEDLCLDLTAYDGIVVSVLAGDEQEPKPKTKKFALTLSDVKAEKSKAKKAADDDDDREEGSSDLATSRSASVQRDAAVLSWEAVFCAPVDDDKVVRLAWADFVPTYRGREVKGAKPLDLSRVRRVALMMRSFFGEQSGEFQLEIRSIAAYQTAVSPSRLGPAVTGNGRCGCDVDDALSLGDVAAGPRPSCRGRAGRLCCVMHVCLSFGEGRR</sequence>
<comment type="similarity">
    <text evidence="1">Belongs to the CIA30 family.</text>
</comment>
<evidence type="ECO:0000313" key="5">
    <source>
        <dbReference type="Proteomes" id="UP000253664"/>
    </source>
</evidence>